<reference evidence="2" key="1">
    <citation type="submission" date="2016-10" db="EMBL/GenBank/DDBJ databases">
        <authorList>
            <person name="Varghese N."/>
            <person name="Submissions S."/>
        </authorList>
    </citation>
    <scope>NUCLEOTIDE SEQUENCE [LARGE SCALE GENOMIC DNA]</scope>
    <source>
        <strain evidence="2">UNC178MFTsu3.1</strain>
    </source>
</reference>
<organism evidence="1 2">
    <name type="scientific">Dyella marensis</name>
    <dbReference type="NCBI Taxonomy" id="500610"/>
    <lineage>
        <taxon>Bacteria</taxon>
        <taxon>Pseudomonadati</taxon>
        <taxon>Pseudomonadota</taxon>
        <taxon>Gammaproteobacteria</taxon>
        <taxon>Lysobacterales</taxon>
        <taxon>Rhodanobacteraceae</taxon>
        <taxon>Dyella</taxon>
    </lineage>
</organism>
<sequence>MSNKHAAEFRLEHAGGQPVLKLYLPRGASFAEASKYEKLRQEIIRGLTGCPACTSGVPFQISDDPVILVAAEAAHVVERVNAQIGSRTAAA</sequence>
<accession>A0A1I1XSN1</accession>
<gene>
    <name evidence="1" type="ORF">SAMN02799615_00365</name>
</gene>
<dbReference type="EMBL" id="FONH01000001">
    <property type="protein sequence ID" value="SFE10336.1"/>
    <property type="molecule type" value="Genomic_DNA"/>
</dbReference>
<proteinExistence type="predicted"/>
<dbReference type="STRING" id="500610.SAMN02799615_00365"/>
<keyword evidence="2" id="KW-1185">Reference proteome</keyword>
<dbReference type="Proteomes" id="UP000199477">
    <property type="component" value="Unassembled WGS sequence"/>
</dbReference>
<dbReference type="AlphaFoldDB" id="A0A1I1XSN1"/>
<protein>
    <submittedName>
        <fullName evidence="1">Uncharacterized protein</fullName>
    </submittedName>
</protein>
<dbReference type="RefSeq" id="WP_026634380.1">
    <property type="nucleotide sequence ID" value="NZ_FONH01000001.1"/>
</dbReference>
<evidence type="ECO:0000313" key="1">
    <source>
        <dbReference type="EMBL" id="SFE10336.1"/>
    </source>
</evidence>
<name>A0A1I1XSN1_9GAMM</name>
<evidence type="ECO:0000313" key="2">
    <source>
        <dbReference type="Proteomes" id="UP000199477"/>
    </source>
</evidence>